<dbReference type="Proteomes" id="UP000198287">
    <property type="component" value="Unassembled WGS sequence"/>
</dbReference>
<dbReference type="PANTHER" id="PTHR46954">
    <property type="entry name" value="C2H2-TYPE DOMAIN-CONTAINING PROTEIN"/>
    <property type="match status" value="1"/>
</dbReference>
<name>A0A226D1L9_FOLCA</name>
<dbReference type="AlphaFoldDB" id="A0A226D1L9"/>
<dbReference type="EMBL" id="LNIX01000044">
    <property type="protein sequence ID" value="OXA38698.1"/>
    <property type="molecule type" value="Genomic_DNA"/>
</dbReference>
<evidence type="ECO:0000313" key="3">
    <source>
        <dbReference type="Proteomes" id="UP000198287"/>
    </source>
</evidence>
<reference evidence="2 3" key="1">
    <citation type="submission" date="2015-12" db="EMBL/GenBank/DDBJ databases">
        <title>The genome of Folsomia candida.</title>
        <authorList>
            <person name="Faddeeva A."/>
            <person name="Derks M.F."/>
            <person name="Anvar Y."/>
            <person name="Smit S."/>
            <person name="Van Straalen N."/>
            <person name="Roelofs D."/>
        </authorList>
    </citation>
    <scope>NUCLEOTIDE SEQUENCE [LARGE SCALE GENOMIC DNA]</scope>
    <source>
        <strain evidence="2 3">VU population</strain>
        <tissue evidence="2">Whole body</tissue>
    </source>
</reference>
<feature type="coiled-coil region" evidence="1">
    <location>
        <begin position="117"/>
        <end position="192"/>
    </location>
</feature>
<accession>A0A226D1L9</accession>
<keyword evidence="1" id="KW-0175">Coiled coil</keyword>
<dbReference type="OMA" id="RCVANEY"/>
<organism evidence="2 3">
    <name type="scientific">Folsomia candida</name>
    <name type="common">Springtail</name>
    <dbReference type="NCBI Taxonomy" id="158441"/>
    <lineage>
        <taxon>Eukaryota</taxon>
        <taxon>Metazoa</taxon>
        <taxon>Ecdysozoa</taxon>
        <taxon>Arthropoda</taxon>
        <taxon>Hexapoda</taxon>
        <taxon>Collembola</taxon>
        <taxon>Entomobryomorpha</taxon>
        <taxon>Isotomoidea</taxon>
        <taxon>Isotomidae</taxon>
        <taxon>Proisotominae</taxon>
        <taxon>Folsomia</taxon>
    </lineage>
</organism>
<comment type="caution">
    <text evidence="2">The sequence shown here is derived from an EMBL/GenBank/DDBJ whole genome shotgun (WGS) entry which is preliminary data.</text>
</comment>
<keyword evidence="3" id="KW-1185">Reference proteome</keyword>
<evidence type="ECO:0000256" key="1">
    <source>
        <dbReference type="SAM" id="Coils"/>
    </source>
</evidence>
<dbReference type="OrthoDB" id="7698126at2759"/>
<dbReference type="PANTHER" id="PTHR46954:SF1">
    <property type="entry name" value="C2H2-TYPE DOMAIN-CONTAINING PROTEIN"/>
    <property type="match status" value="1"/>
</dbReference>
<gene>
    <name evidence="2" type="ORF">Fcan01_26592</name>
</gene>
<sequence>MDNSELYAKFFKSFKNANPLIPHQKLDRQVSEIWQKIKKQDDFRCVANEYIRQWNLKASTKINTLDKFWGNIPVRAPVTTITDESSNPAEISTPPVCESDVAKTSAEVSKTPNTPAQDNLRKEIASLKSDIVYLQEKKFQAIASDDQILQLKNAKAKLKELEAKLKIKVDGQARQKRKRENEKRQLEELKVTNPEVANLFGKTPKPGRPRLEEQQPEILKTIVDIATYGAGADERRRSEAMRTVHTLEELTTELQLRGFKIVKCEDRSCCAEPRSSYFKLLKQFITAPLSVIQNPSLEITNNSDEGNRFLPLFIRLTLDDSNLQCAVPRTCTECGIYHGTKKSLADHRRMCKSKAVAPSNRKLKDAMPELTRIRPQRIAAKKQQERMAIWTTRLNDQHVDWFDNDEIEFSESLENNDTDESTIPVIEMDDYMRNPWQEVKE</sequence>
<proteinExistence type="predicted"/>
<evidence type="ECO:0000313" key="2">
    <source>
        <dbReference type="EMBL" id="OXA38698.1"/>
    </source>
</evidence>
<protein>
    <submittedName>
        <fullName evidence="2">Myosin-11</fullName>
    </submittedName>
</protein>